<reference evidence="3 4" key="1">
    <citation type="submission" date="2024-11" db="EMBL/GenBank/DDBJ databases">
        <authorList>
            <person name="Lucas J.A."/>
        </authorList>
    </citation>
    <scope>NUCLEOTIDE SEQUENCE [LARGE SCALE GENOMIC DNA]</scope>
    <source>
        <strain evidence="3 4">Z 5.4</strain>
    </source>
</reference>
<evidence type="ECO:0000313" key="4">
    <source>
        <dbReference type="Proteomes" id="UP001623041"/>
    </source>
</evidence>
<dbReference type="EMBL" id="JBJHQH010000015">
    <property type="protein sequence ID" value="MFK9093495.1"/>
    <property type="molecule type" value="Genomic_DNA"/>
</dbReference>
<sequence>MKLSNSTVDSLHRSLDKFNQIANVAIRLYPLLTKSTIQLLNYSENATYLVKKTVTGEKYILRVGRPGYHTKPEMESELKWLKSIDQDSSIQVSLPILGGNGEYIQVVNYVNEPYYCTLFTFLEGDAPSEENEKELISQFEKLGEITAQLHEHSINKGEKLNQIRRITWDFETILGSTPKWGRWQDGIAITPERADLFTKVAEKINSRLEKFGKEPHQFGLIHSDLRLANLLVEREQIKVIDFDDCGFGWYLYDLAASISFIEHKSYVPDLITSWLKGYRKVRSLPEELELEFPTFILMRRLQLIAWVGSRDNETTRELGSRFTEETDILAKKYLYEGKLY</sequence>
<dbReference type="Gene3D" id="1.20.1270.170">
    <property type="match status" value="1"/>
</dbReference>
<dbReference type="Proteomes" id="UP001623041">
    <property type="component" value="Unassembled WGS sequence"/>
</dbReference>
<evidence type="ECO:0000256" key="1">
    <source>
        <dbReference type="ARBA" id="ARBA00038240"/>
    </source>
</evidence>
<dbReference type="Gene3D" id="3.30.200.70">
    <property type="match status" value="1"/>
</dbReference>
<dbReference type="InterPro" id="IPR050249">
    <property type="entry name" value="Pseudomonas-type_ThrB"/>
</dbReference>
<evidence type="ECO:0000313" key="3">
    <source>
        <dbReference type="EMBL" id="MFK9093495.1"/>
    </source>
</evidence>
<dbReference type="PANTHER" id="PTHR21064">
    <property type="entry name" value="AMINOGLYCOSIDE PHOSPHOTRANSFERASE DOMAIN-CONTAINING PROTEIN-RELATED"/>
    <property type="match status" value="1"/>
</dbReference>
<dbReference type="Pfam" id="PF01636">
    <property type="entry name" value="APH"/>
    <property type="match status" value="1"/>
</dbReference>
<comment type="similarity">
    <text evidence="1">Belongs to the pseudomonas-type ThrB family.</text>
</comment>
<dbReference type="SUPFAM" id="SSF56112">
    <property type="entry name" value="Protein kinase-like (PK-like)"/>
    <property type="match status" value="1"/>
</dbReference>
<protein>
    <submittedName>
        <fullName evidence="3">Phosphotransferase enzyme family protein</fullName>
    </submittedName>
</protein>
<dbReference type="Gene3D" id="1.10.510.10">
    <property type="entry name" value="Transferase(Phosphotransferase) domain 1"/>
    <property type="match status" value="1"/>
</dbReference>
<comment type="caution">
    <text evidence="3">The sequence shown here is derived from an EMBL/GenBank/DDBJ whole genome shotgun (WGS) entry which is preliminary data.</text>
</comment>
<evidence type="ECO:0000259" key="2">
    <source>
        <dbReference type="Pfam" id="PF01636"/>
    </source>
</evidence>
<dbReference type="RefSeq" id="WP_406582008.1">
    <property type="nucleotide sequence ID" value="NZ_JBJHQH010000015.1"/>
</dbReference>
<proteinExistence type="inferred from homology"/>
<name>A0ABW8RMV3_9BACI</name>
<dbReference type="InterPro" id="IPR011009">
    <property type="entry name" value="Kinase-like_dom_sf"/>
</dbReference>
<feature type="domain" description="Aminoglycoside phosphotransferase" evidence="2">
    <location>
        <begin position="43"/>
        <end position="282"/>
    </location>
</feature>
<accession>A0ABW8RMV3</accession>
<keyword evidence="4" id="KW-1185">Reference proteome</keyword>
<organism evidence="3 4">
    <name type="scientific">Bacillus salipaludis</name>
    <dbReference type="NCBI Taxonomy" id="2547811"/>
    <lineage>
        <taxon>Bacteria</taxon>
        <taxon>Bacillati</taxon>
        <taxon>Bacillota</taxon>
        <taxon>Bacilli</taxon>
        <taxon>Bacillales</taxon>
        <taxon>Bacillaceae</taxon>
        <taxon>Bacillus</taxon>
    </lineage>
</organism>
<gene>
    <name evidence="3" type="ORF">ACJEBI_18685</name>
</gene>
<dbReference type="InterPro" id="IPR002575">
    <property type="entry name" value="Aminoglycoside_PTrfase"/>
</dbReference>
<dbReference type="PANTHER" id="PTHR21064:SF6">
    <property type="entry name" value="AMINOGLYCOSIDE PHOSPHOTRANSFERASE DOMAIN-CONTAINING PROTEIN"/>
    <property type="match status" value="1"/>
</dbReference>